<comment type="subcellular location">
    <subcellularLocation>
        <location evidence="1 15">Endoplasmic reticulum membrane</location>
        <topology evidence="1 15">Multi-pass membrane protein</topology>
    </subcellularLocation>
</comment>
<keyword evidence="5 15" id="KW-0328">Glycosyltransferase</keyword>
<feature type="transmembrane region" description="Helical" evidence="15">
    <location>
        <begin position="666"/>
        <end position="687"/>
    </location>
</feature>
<dbReference type="GO" id="GO:0005789">
    <property type="term" value="C:endoplasmic reticulum membrane"/>
    <property type="evidence" value="ECO:0007669"/>
    <property type="project" value="UniProtKB-SubCell"/>
</dbReference>
<feature type="transmembrane region" description="Helical" evidence="15">
    <location>
        <begin position="252"/>
        <end position="285"/>
    </location>
</feature>
<keyword evidence="7 15" id="KW-0812">Transmembrane</keyword>
<dbReference type="InterPro" id="IPR027005">
    <property type="entry name" value="PMT-like"/>
</dbReference>
<feature type="transmembrane region" description="Helical" evidence="15">
    <location>
        <begin position="693"/>
        <end position="714"/>
    </location>
</feature>
<comment type="catalytic activity">
    <reaction evidence="13 15">
        <text>a di-trans,poly-cis-dolichyl beta-D-mannosyl phosphate + L-threonyl-[protein] = 3-O-(alpha-D-mannosyl)-L-threonyl-[protein] + a di-trans,poly-cis-dolichyl phosphate + H(+)</text>
        <dbReference type="Rhea" id="RHEA:53396"/>
        <dbReference type="Rhea" id="RHEA-COMP:11060"/>
        <dbReference type="Rhea" id="RHEA-COMP:13547"/>
        <dbReference type="Rhea" id="RHEA-COMP:19498"/>
        <dbReference type="Rhea" id="RHEA-COMP:19501"/>
        <dbReference type="ChEBI" id="CHEBI:15378"/>
        <dbReference type="ChEBI" id="CHEBI:30013"/>
        <dbReference type="ChEBI" id="CHEBI:57683"/>
        <dbReference type="ChEBI" id="CHEBI:58211"/>
        <dbReference type="ChEBI" id="CHEBI:137323"/>
        <dbReference type="EC" id="2.4.1.109"/>
    </reaction>
</comment>
<keyword evidence="10 15" id="KW-1133">Transmembrane helix</keyword>
<keyword evidence="12" id="KW-0325">Glycoprotein</keyword>
<feature type="region of interest" description="Disordered" evidence="16">
    <location>
        <begin position="871"/>
        <end position="931"/>
    </location>
</feature>
<feature type="transmembrane region" description="Helical" evidence="15">
    <location>
        <begin position="628"/>
        <end position="650"/>
    </location>
</feature>
<feature type="compositionally biased region" description="Basic and acidic residues" evidence="16">
    <location>
        <begin position="922"/>
        <end position="931"/>
    </location>
</feature>
<feature type="compositionally biased region" description="Polar residues" evidence="16">
    <location>
        <begin position="778"/>
        <end position="787"/>
    </location>
</feature>
<dbReference type="PROSITE" id="PS50919">
    <property type="entry name" value="MIR"/>
    <property type="match status" value="2"/>
</dbReference>
<proteinExistence type="inferred from homology"/>
<dbReference type="Pfam" id="PF02366">
    <property type="entry name" value="PMT"/>
    <property type="match status" value="1"/>
</dbReference>
<feature type="transmembrane region" description="Helical" evidence="15">
    <location>
        <begin position="726"/>
        <end position="746"/>
    </location>
</feature>
<evidence type="ECO:0000256" key="5">
    <source>
        <dbReference type="ARBA" id="ARBA00022676"/>
    </source>
</evidence>
<keyword evidence="6 15" id="KW-0808">Transferase</keyword>
<dbReference type="PANTHER" id="PTHR10050">
    <property type="entry name" value="DOLICHYL-PHOSPHATE-MANNOSE--PROTEIN MANNOSYLTRANSFERASE"/>
    <property type="match status" value="1"/>
</dbReference>
<dbReference type="Pfam" id="PF16192">
    <property type="entry name" value="PMT_4TMC"/>
    <property type="match status" value="1"/>
</dbReference>
<comment type="function">
    <text evidence="15">Transfers mannose from Dol-P-mannose to Ser or Thr residues on proteins.</text>
</comment>
<keyword evidence="9 15" id="KW-0256">Endoplasmic reticulum</keyword>
<dbReference type="InterPro" id="IPR016093">
    <property type="entry name" value="MIR_motif"/>
</dbReference>
<evidence type="ECO:0000256" key="12">
    <source>
        <dbReference type="ARBA" id="ARBA00023180"/>
    </source>
</evidence>
<evidence type="ECO:0000256" key="16">
    <source>
        <dbReference type="SAM" id="MobiDB-lite"/>
    </source>
</evidence>
<feature type="transmembrane region" description="Helical" evidence="15">
    <location>
        <begin position="306"/>
        <end position="325"/>
    </location>
</feature>
<evidence type="ECO:0000256" key="13">
    <source>
        <dbReference type="ARBA" id="ARBA00045085"/>
    </source>
</evidence>
<comment type="similarity">
    <text evidence="3 15">Belongs to the glycosyltransferase 39 family.</text>
</comment>
<feature type="region of interest" description="Disordered" evidence="16">
    <location>
        <begin position="778"/>
        <end position="833"/>
    </location>
</feature>
<accession>A0A9W8CGI4</accession>
<organism evidence="18 19">
    <name type="scientific">Coemansia asiatica</name>
    <dbReference type="NCBI Taxonomy" id="1052880"/>
    <lineage>
        <taxon>Eukaryota</taxon>
        <taxon>Fungi</taxon>
        <taxon>Fungi incertae sedis</taxon>
        <taxon>Zoopagomycota</taxon>
        <taxon>Kickxellomycotina</taxon>
        <taxon>Kickxellomycetes</taxon>
        <taxon>Kickxellales</taxon>
        <taxon>Kickxellaceae</taxon>
        <taxon>Coemansia</taxon>
    </lineage>
</organism>
<dbReference type="Gene3D" id="2.80.10.50">
    <property type="match status" value="1"/>
</dbReference>
<dbReference type="PANTHER" id="PTHR10050:SF50">
    <property type="entry name" value="DOLICHYL-PHOSPHATE-MANNOSE--PROTEIN MANNOSYLTRANSFERASE 1-RELATED"/>
    <property type="match status" value="1"/>
</dbReference>
<feature type="region of interest" description="Disordered" evidence="16">
    <location>
        <begin position="1"/>
        <end position="49"/>
    </location>
</feature>
<evidence type="ECO:0000256" key="8">
    <source>
        <dbReference type="ARBA" id="ARBA00022737"/>
    </source>
</evidence>
<dbReference type="SMART" id="SM00472">
    <property type="entry name" value="MIR"/>
    <property type="match status" value="3"/>
</dbReference>
<evidence type="ECO:0000256" key="3">
    <source>
        <dbReference type="ARBA" id="ARBA00007222"/>
    </source>
</evidence>
<evidence type="ECO:0000256" key="11">
    <source>
        <dbReference type="ARBA" id="ARBA00023136"/>
    </source>
</evidence>
<gene>
    <name evidence="18" type="primary">PMT1</name>
    <name evidence="18" type="ORF">LPJ64_005319</name>
</gene>
<evidence type="ECO:0000256" key="1">
    <source>
        <dbReference type="ARBA" id="ARBA00004477"/>
    </source>
</evidence>
<feature type="domain" description="MIR" evidence="17">
    <location>
        <begin position="359"/>
        <end position="415"/>
    </location>
</feature>
<protein>
    <recommendedName>
        <fullName evidence="4 15">Dolichyl-phosphate-mannose--protein mannosyltransferase</fullName>
        <ecNumber evidence="4 15">2.4.1.109</ecNumber>
    </recommendedName>
</protein>
<dbReference type="EC" id="2.4.1.109" evidence="4 15"/>
<comment type="pathway">
    <text evidence="2 15">Protein modification; protein glycosylation.</text>
</comment>
<keyword evidence="11 15" id="KW-0472">Membrane</keyword>
<dbReference type="SUPFAM" id="SSF82109">
    <property type="entry name" value="MIR domain"/>
    <property type="match status" value="1"/>
</dbReference>
<evidence type="ECO:0000256" key="14">
    <source>
        <dbReference type="ARBA" id="ARBA00045102"/>
    </source>
</evidence>
<feature type="compositionally biased region" description="Low complexity" evidence="16">
    <location>
        <begin position="9"/>
        <end position="19"/>
    </location>
</feature>
<evidence type="ECO:0000313" key="19">
    <source>
        <dbReference type="Proteomes" id="UP001145021"/>
    </source>
</evidence>
<reference evidence="18" key="1">
    <citation type="submission" date="2022-07" db="EMBL/GenBank/DDBJ databases">
        <title>Phylogenomic reconstructions and comparative analyses of Kickxellomycotina fungi.</title>
        <authorList>
            <person name="Reynolds N.K."/>
            <person name="Stajich J.E."/>
            <person name="Barry K."/>
            <person name="Grigoriev I.V."/>
            <person name="Crous P."/>
            <person name="Smith M.E."/>
        </authorList>
    </citation>
    <scope>NUCLEOTIDE SEQUENCE</scope>
    <source>
        <strain evidence="18">NBRC 105413</strain>
    </source>
</reference>
<dbReference type="EMBL" id="JANBOH010000327">
    <property type="protein sequence ID" value="KAJ1642863.1"/>
    <property type="molecule type" value="Genomic_DNA"/>
</dbReference>
<evidence type="ECO:0000313" key="18">
    <source>
        <dbReference type="EMBL" id="KAJ1642863.1"/>
    </source>
</evidence>
<name>A0A9W8CGI4_9FUNG</name>
<dbReference type="Proteomes" id="UP001145021">
    <property type="component" value="Unassembled WGS sequence"/>
</dbReference>
<keyword evidence="8" id="KW-0677">Repeat</keyword>
<sequence length="931" mass="102848">MTTAGIDKAAASSSNSNNSRNGQFYQPKGHSMQSAEPSRAPTESPLAKTTETTVSQSAFQVQVVSFTPLAPFYAKWSVTSADAFVLVAITLVAFIVRCYKLSVPSQVVFDEVHFGKFAGKYLNGTYFYDLHPPLAKMMFAAAGKMAGYDGMFDFKSIGLDYVAAGVPYVGMRLMPAVLGAITVPATYVTARACGYGLDTSVLASVLVCFENGLIAQSRLILLDSPLVFFTVMSLAAWAMFWTKQEMPFTRSWWFWLISTGTLMGCAASCKWVGLFLFPAIGLSTIVDLWDKIADRSLTPSRWLMHFMARAFGLIIVPLVVYLFWFQVHFALLYKTSDSAGMMSAEFQTTLAGGLNITTDRDVFYGSEIRIKSTNARSGYLHSHSHAWQHAKGSGQQQITIYGHADQNNIWVIEPAFNTTVDTSNGPVAVAGGSVVRLRHKITGKYLHSHDKRPALSSQETKFELSGYGFDNFPGDSNDNFRLEILSGDKNEPGSDKHVQAIYTRFRLIHTNLHCAVYNSQKKLPKWAFEQIEANCMRNCMPRMSTWHVEYARLPGTEATGIVPPQASYRKLSLWGKILEYNRLMADSNGSINGDHPFAARPQHWPWLRRGTAYWGGHGNIIYQLGNPLIWWGSLSSILLFVLVRSLLFVLNKRRIRPMLLGQRAKYFSATGFFVVSWACHYVPFFLMGRELFVHHYFPALWMAILVLAFTLDLFTAGVPRVVRLSVYAAVAAAVLHAFVVFSHITYARIWTKDACLKAKWLRTWDFDCEHAIGGIRSTKPSLSSSLGESKLDDNVNGESKPKVNAPPANSNSSVDLGDVDDAVPNDGVPVPVPEIGDAYVEEFNPEKKLEQETSDEAAAAAAAVVNKQIKAQPKKLQDPTAIKANNHASPIQVPESVAGNLGEKSDHPATGANQNENGGDEDAAKDKHIEL</sequence>
<evidence type="ECO:0000256" key="2">
    <source>
        <dbReference type="ARBA" id="ARBA00004922"/>
    </source>
</evidence>
<dbReference type="InterPro" id="IPR032421">
    <property type="entry name" value="PMT_4TMC"/>
</dbReference>
<evidence type="ECO:0000256" key="15">
    <source>
        <dbReference type="RuleBase" id="RU367007"/>
    </source>
</evidence>
<dbReference type="Pfam" id="PF02815">
    <property type="entry name" value="MIR"/>
    <property type="match status" value="1"/>
</dbReference>
<comment type="catalytic activity">
    <reaction evidence="14 15">
        <text>a di-trans,poly-cis-dolichyl beta-D-mannosyl phosphate + L-seryl-[protein] = 3-O-(alpha-D-mannosyl)-L-seryl-[protein] + a di-trans,poly-cis-dolichyl phosphate + H(+)</text>
        <dbReference type="Rhea" id="RHEA:17377"/>
        <dbReference type="Rhea" id="RHEA-COMP:9863"/>
        <dbReference type="Rhea" id="RHEA-COMP:13546"/>
        <dbReference type="Rhea" id="RHEA-COMP:19498"/>
        <dbReference type="Rhea" id="RHEA-COMP:19501"/>
        <dbReference type="ChEBI" id="CHEBI:15378"/>
        <dbReference type="ChEBI" id="CHEBI:29999"/>
        <dbReference type="ChEBI" id="CHEBI:57683"/>
        <dbReference type="ChEBI" id="CHEBI:58211"/>
        <dbReference type="ChEBI" id="CHEBI:137321"/>
        <dbReference type="EC" id="2.4.1.109"/>
    </reaction>
</comment>
<keyword evidence="19" id="KW-1185">Reference proteome</keyword>
<dbReference type="GO" id="GO:0004169">
    <property type="term" value="F:dolichyl-phosphate-mannose-protein mannosyltransferase activity"/>
    <property type="evidence" value="ECO:0007669"/>
    <property type="project" value="UniProtKB-UniRule"/>
</dbReference>
<feature type="domain" description="MIR" evidence="17">
    <location>
        <begin position="426"/>
        <end position="485"/>
    </location>
</feature>
<dbReference type="InterPro" id="IPR036300">
    <property type="entry name" value="MIR_dom_sf"/>
</dbReference>
<evidence type="ECO:0000256" key="7">
    <source>
        <dbReference type="ARBA" id="ARBA00022692"/>
    </source>
</evidence>
<feature type="transmembrane region" description="Helical" evidence="15">
    <location>
        <begin position="219"/>
        <end position="240"/>
    </location>
</feature>
<evidence type="ECO:0000259" key="17">
    <source>
        <dbReference type="PROSITE" id="PS50919"/>
    </source>
</evidence>
<evidence type="ECO:0000256" key="6">
    <source>
        <dbReference type="ARBA" id="ARBA00022679"/>
    </source>
</evidence>
<evidence type="ECO:0000256" key="10">
    <source>
        <dbReference type="ARBA" id="ARBA00022989"/>
    </source>
</evidence>
<comment type="caution">
    <text evidence="18">The sequence shown here is derived from an EMBL/GenBank/DDBJ whole genome shotgun (WGS) entry which is preliminary data.</text>
</comment>
<dbReference type="AlphaFoldDB" id="A0A9W8CGI4"/>
<evidence type="ECO:0000256" key="4">
    <source>
        <dbReference type="ARBA" id="ARBA00012839"/>
    </source>
</evidence>
<feature type="transmembrane region" description="Helical" evidence="15">
    <location>
        <begin position="76"/>
        <end position="96"/>
    </location>
</feature>
<evidence type="ECO:0000256" key="9">
    <source>
        <dbReference type="ARBA" id="ARBA00022824"/>
    </source>
</evidence>
<dbReference type="InterPro" id="IPR003342">
    <property type="entry name" value="ArnT-like_N"/>
</dbReference>